<reference evidence="1 2" key="1">
    <citation type="submission" date="2017-03" db="EMBL/GenBank/DDBJ databases">
        <title>Genome analysis of Rhizobial strains effectives or ineffectives for nitrogen fixation isolated from bean seeds.</title>
        <authorList>
            <person name="Peralta H."/>
            <person name="Aguilar-Vera A."/>
            <person name="Mora Y."/>
            <person name="Vargas-Lagunas C."/>
            <person name="Girard L."/>
            <person name="Mora J."/>
        </authorList>
    </citation>
    <scope>NUCLEOTIDE SEQUENCE [LARGE SCALE GENOMIC DNA]</scope>
    <source>
        <strain evidence="1 2">CCGM3</strain>
    </source>
</reference>
<dbReference type="OrthoDB" id="282152at2"/>
<sequence length="115" mass="12432">MARVSPFAKASHGRWRIVEMDNRDTDFLDLVAEAHLIFHGTTDGVITFGPLNGLLDVRYTARGGSGCAEFSWEGADRSAPAGSRGWAALGSAGRLVGHFYVHKGDASSFVCERDF</sequence>
<dbReference type="RefSeq" id="WP_016557847.1">
    <property type="nucleotide sequence ID" value="NZ_KZ857266.1"/>
</dbReference>
<evidence type="ECO:0000313" key="1">
    <source>
        <dbReference type="EMBL" id="RDJ05550.1"/>
    </source>
</evidence>
<organism evidence="1 2">
    <name type="scientific">Rhizobium grahamii</name>
    <dbReference type="NCBI Taxonomy" id="1120045"/>
    <lineage>
        <taxon>Bacteria</taxon>
        <taxon>Pseudomonadati</taxon>
        <taxon>Pseudomonadota</taxon>
        <taxon>Alphaproteobacteria</taxon>
        <taxon>Hyphomicrobiales</taxon>
        <taxon>Rhizobiaceae</taxon>
        <taxon>Rhizobium/Agrobacterium group</taxon>
        <taxon>Rhizobium</taxon>
    </lineage>
</organism>
<accession>A0A370KI29</accession>
<dbReference type="AlphaFoldDB" id="A0A370KI29"/>
<dbReference type="EMBL" id="NAAC01000031">
    <property type="protein sequence ID" value="RDJ05550.1"/>
    <property type="molecule type" value="Genomic_DNA"/>
</dbReference>
<evidence type="ECO:0000313" key="2">
    <source>
        <dbReference type="Proteomes" id="UP000254939"/>
    </source>
</evidence>
<dbReference type="Proteomes" id="UP000254939">
    <property type="component" value="Unassembled WGS sequence"/>
</dbReference>
<name>A0A370KI29_9HYPH</name>
<proteinExistence type="predicted"/>
<comment type="caution">
    <text evidence="1">The sequence shown here is derived from an EMBL/GenBank/DDBJ whole genome shotgun (WGS) entry which is preliminary data.</text>
</comment>
<protein>
    <submittedName>
        <fullName evidence="1">Uncharacterized protein</fullName>
    </submittedName>
</protein>
<gene>
    <name evidence="1" type="ORF">B5K06_24070</name>
</gene>